<dbReference type="Proteomes" id="UP000319143">
    <property type="component" value="Unassembled WGS sequence"/>
</dbReference>
<keyword evidence="7" id="KW-0436">Ligase</keyword>
<dbReference type="GO" id="GO:0016020">
    <property type="term" value="C:membrane"/>
    <property type="evidence" value="ECO:0007669"/>
    <property type="project" value="UniProtKB-SubCell"/>
</dbReference>
<feature type="transmembrane region" description="Helical" evidence="5">
    <location>
        <begin position="172"/>
        <end position="189"/>
    </location>
</feature>
<feature type="transmembrane region" description="Helical" evidence="5">
    <location>
        <begin position="143"/>
        <end position="165"/>
    </location>
</feature>
<feature type="transmembrane region" description="Helical" evidence="5">
    <location>
        <begin position="105"/>
        <end position="123"/>
    </location>
</feature>
<dbReference type="PANTHER" id="PTHR37422">
    <property type="entry name" value="TEICHURONIC ACID BIOSYNTHESIS PROTEIN TUAE"/>
    <property type="match status" value="1"/>
</dbReference>
<comment type="caution">
    <text evidence="7">The sequence shown here is derived from an EMBL/GenBank/DDBJ whole genome shotgun (WGS) entry which is preliminary data.</text>
</comment>
<dbReference type="EMBL" id="SJPV01000023">
    <property type="protein sequence ID" value="TWU29146.1"/>
    <property type="molecule type" value="Genomic_DNA"/>
</dbReference>
<keyword evidence="8" id="KW-1185">Reference proteome</keyword>
<feature type="transmembrane region" description="Helical" evidence="5">
    <location>
        <begin position="81"/>
        <end position="98"/>
    </location>
</feature>
<dbReference type="InterPro" id="IPR051533">
    <property type="entry name" value="WaaL-like"/>
</dbReference>
<evidence type="ECO:0000256" key="1">
    <source>
        <dbReference type="ARBA" id="ARBA00004141"/>
    </source>
</evidence>
<feature type="domain" description="O-antigen ligase-related" evidence="6">
    <location>
        <begin position="180"/>
        <end position="319"/>
    </location>
</feature>
<name>A0A5C6D1R0_9BACT</name>
<organism evidence="7 8">
    <name type="scientific">Novipirellula artificiosorum</name>
    <dbReference type="NCBI Taxonomy" id="2528016"/>
    <lineage>
        <taxon>Bacteria</taxon>
        <taxon>Pseudomonadati</taxon>
        <taxon>Planctomycetota</taxon>
        <taxon>Planctomycetia</taxon>
        <taxon>Pirellulales</taxon>
        <taxon>Pirellulaceae</taxon>
        <taxon>Novipirellula</taxon>
    </lineage>
</organism>
<evidence type="ECO:0000313" key="7">
    <source>
        <dbReference type="EMBL" id="TWU29146.1"/>
    </source>
</evidence>
<evidence type="ECO:0000259" key="6">
    <source>
        <dbReference type="Pfam" id="PF04932"/>
    </source>
</evidence>
<gene>
    <name evidence="7" type="ORF">Poly41_67180</name>
</gene>
<feature type="transmembrane region" description="Helical" evidence="5">
    <location>
        <begin position="218"/>
        <end position="237"/>
    </location>
</feature>
<feature type="transmembrane region" description="Helical" evidence="5">
    <location>
        <begin position="368"/>
        <end position="387"/>
    </location>
</feature>
<feature type="transmembrane region" description="Helical" evidence="5">
    <location>
        <begin position="195"/>
        <end position="211"/>
    </location>
</feature>
<evidence type="ECO:0000256" key="3">
    <source>
        <dbReference type="ARBA" id="ARBA00022989"/>
    </source>
</evidence>
<protein>
    <submittedName>
        <fullName evidence="7">O-Antigen ligase</fullName>
    </submittedName>
</protein>
<dbReference type="PANTHER" id="PTHR37422:SF13">
    <property type="entry name" value="LIPOPOLYSACCHARIDE BIOSYNTHESIS PROTEIN PA4999-RELATED"/>
    <property type="match status" value="1"/>
</dbReference>
<evidence type="ECO:0000256" key="5">
    <source>
        <dbReference type="SAM" id="Phobius"/>
    </source>
</evidence>
<dbReference type="Pfam" id="PF04932">
    <property type="entry name" value="Wzy_C"/>
    <property type="match status" value="1"/>
</dbReference>
<keyword evidence="4 5" id="KW-0472">Membrane</keyword>
<feature type="transmembrane region" description="Helical" evidence="5">
    <location>
        <begin position="27"/>
        <end position="45"/>
    </location>
</feature>
<proteinExistence type="predicted"/>
<keyword evidence="2 5" id="KW-0812">Transmembrane</keyword>
<dbReference type="AlphaFoldDB" id="A0A5C6D1R0"/>
<dbReference type="GO" id="GO:0016874">
    <property type="term" value="F:ligase activity"/>
    <property type="evidence" value="ECO:0007669"/>
    <property type="project" value="UniProtKB-KW"/>
</dbReference>
<dbReference type="InterPro" id="IPR007016">
    <property type="entry name" value="O-antigen_ligase-rel_domated"/>
</dbReference>
<sequence length="413" mass="45612">MYGYVLFVVLCPQWLWRYTLPDPDFGFQKYIVAATLAGFLLSGMPGNRFRGAALMAVVGVVIFWSLCLLSSYGSIKPDQTAFFMDAIWKVVVMTVVVSRLMDSPARLRVVLWIVLVAVGWNAWEINSDYFSKGYSLINQNGWALMNANGYALVLLLIFTMGMATALTVESRVARGVALLIAVLCMHAIFIVESRGGMLGAILSVVVLVMFMPKTRLNYGILGTLFVMGMLLAGPSVIKEFSSTFEDERDVSAESRFYIWSAGMRICADYPLLGLGPWAAEYAMADYYNYELDTVGRKALHNLPLEVATGSGIPSLLGYLALFFAPLWALFRRRAYRYEKVSDPILATCTLGLLAAIPAYWFASLFNSGVLVEVPYLLAAIGIATFCLTNEEVALKQFDSLENSESAVLQNLVS</sequence>
<feature type="transmembrane region" description="Helical" evidence="5">
    <location>
        <begin position="311"/>
        <end position="330"/>
    </location>
</feature>
<evidence type="ECO:0000256" key="2">
    <source>
        <dbReference type="ARBA" id="ARBA00022692"/>
    </source>
</evidence>
<keyword evidence="3 5" id="KW-1133">Transmembrane helix</keyword>
<accession>A0A5C6D1R0</accession>
<evidence type="ECO:0000313" key="8">
    <source>
        <dbReference type="Proteomes" id="UP000319143"/>
    </source>
</evidence>
<reference evidence="7 8" key="1">
    <citation type="submission" date="2019-02" db="EMBL/GenBank/DDBJ databases">
        <title>Deep-cultivation of Planctomycetes and their phenomic and genomic characterization uncovers novel biology.</title>
        <authorList>
            <person name="Wiegand S."/>
            <person name="Jogler M."/>
            <person name="Boedeker C."/>
            <person name="Pinto D."/>
            <person name="Vollmers J."/>
            <person name="Rivas-Marin E."/>
            <person name="Kohn T."/>
            <person name="Peeters S.H."/>
            <person name="Heuer A."/>
            <person name="Rast P."/>
            <person name="Oberbeckmann S."/>
            <person name="Bunk B."/>
            <person name="Jeske O."/>
            <person name="Meyerdierks A."/>
            <person name="Storesund J.E."/>
            <person name="Kallscheuer N."/>
            <person name="Luecker S."/>
            <person name="Lage O.M."/>
            <person name="Pohl T."/>
            <person name="Merkel B.J."/>
            <person name="Hornburger P."/>
            <person name="Mueller R.-W."/>
            <person name="Bruemmer F."/>
            <person name="Labrenz M."/>
            <person name="Spormann A.M."/>
            <person name="Op Den Camp H."/>
            <person name="Overmann J."/>
            <person name="Amann R."/>
            <person name="Jetten M.S.M."/>
            <person name="Mascher T."/>
            <person name="Medema M.H."/>
            <person name="Devos D.P."/>
            <person name="Kaster A.-K."/>
            <person name="Ovreas L."/>
            <person name="Rohde M."/>
            <person name="Galperin M.Y."/>
            <person name="Jogler C."/>
        </authorList>
    </citation>
    <scope>NUCLEOTIDE SEQUENCE [LARGE SCALE GENOMIC DNA]</scope>
    <source>
        <strain evidence="7 8">Poly41</strain>
    </source>
</reference>
<evidence type="ECO:0000256" key="4">
    <source>
        <dbReference type="ARBA" id="ARBA00023136"/>
    </source>
</evidence>
<feature type="transmembrane region" description="Helical" evidence="5">
    <location>
        <begin position="52"/>
        <end position="75"/>
    </location>
</feature>
<comment type="subcellular location">
    <subcellularLocation>
        <location evidence="1">Membrane</location>
        <topology evidence="1">Multi-pass membrane protein</topology>
    </subcellularLocation>
</comment>
<feature type="transmembrane region" description="Helical" evidence="5">
    <location>
        <begin position="342"/>
        <end position="362"/>
    </location>
</feature>